<organism evidence="10 11">
    <name type="scientific">Schistosoma mansoni</name>
    <name type="common">Blood fluke</name>
    <dbReference type="NCBI Taxonomy" id="6183"/>
    <lineage>
        <taxon>Eukaryota</taxon>
        <taxon>Metazoa</taxon>
        <taxon>Spiralia</taxon>
        <taxon>Lophotrochozoa</taxon>
        <taxon>Platyhelminthes</taxon>
        <taxon>Trematoda</taxon>
        <taxon>Digenea</taxon>
        <taxon>Strigeidida</taxon>
        <taxon>Schistosomatoidea</taxon>
        <taxon>Schistosomatidae</taxon>
        <taxon>Schistosoma</taxon>
    </lineage>
</organism>
<keyword evidence="4 8" id="KW-0328">Glycosyltransferase</keyword>
<keyword evidence="6 8" id="KW-0320">Glycogen biosynthesis</keyword>
<proteinExistence type="inferred from homology"/>
<dbReference type="PANTHER" id="PTHR10176:SF3">
    <property type="entry name" value="GLYCOGEN [STARCH] SYNTHASE"/>
    <property type="match status" value="1"/>
</dbReference>
<protein>
    <recommendedName>
        <fullName evidence="8">Glycogen [starch] synthase</fullName>
        <ecNumber evidence="8">2.4.1.11</ecNumber>
    </recommendedName>
</protein>
<evidence type="ECO:0000256" key="3">
    <source>
        <dbReference type="ARBA" id="ARBA00022553"/>
    </source>
</evidence>
<evidence type="ECO:0000256" key="5">
    <source>
        <dbReference type="ARBA" id="ARBA00022679"/>
    </source>
</evidence>
<evidence type="ECO:0000313" key="11">
    <source>
        <dbReference type="WBParaSite" id="Smp_018260.1"/>
    </source>
</evidence>
<dbReference type="ExpressionAtlas" id="A0A3Q0KCW2">
    <property type="expression patterns" value="baseline"/>
</dbReference>
<feature type="region of interest" description="Disordered" evidence="9">
    <location>
        <begin position="656"/>
        <end position="695"/>
    </location>
</feature>
<keyword evidence="10" id="KW-1185">Reference proteome</keyword>
<evidence type="ECO:0000256" key="4">
    <source>
        <dbReference type="ARBA" id="ARBA00022676"/>
    </source>
</evidence>
<evidence type="ECO:0000256" key="2">
    <source>
        <dbReference type="ARBA" id="ARBA00010686"/>
    </source>
</evidence>
<keyword evidence="5 8" id="KW-0808">Transferase</keyword>
<comment type="catalytic activity">
    <reaction evidence="7">
        <text>[(1-&gt;4)-alpha-D-glucosyl](n) + UDP-alpha-D-glucose = [(1-&gt;4)-alpha-D-glucosyl](n+1) + UDP + H(+)</text>
        <dbReference type="Rhea" id="RHEA:18549"/>
        <dbReference type="Rhea" id="RHEA-COMP:9584"/>
        <dbReference type="Rhea" id="RHEA-COMP:9587"/>
        <dbReference type="ChEBI" id="CHEBI:15378"/>
        <dbReference type="ChEBI" id="CHEBI:15444"/>
        <dbReference type="ChEBI" id="CHEBI:58223"/>
        <dbReference type="ChEBI" id="CHEBI:58885"/>
        <dbReference type="EC" id="2.4.1.11"/>
    </reaction>
    <physiologicalReaction direction="left-to-right" evidence="7">
        <dbReference type="Rhea" id="RHEA:18550"/>
    </physiologicalReaction>
</comment>
<dbReference type="Pfam" id="PF05693">
    <property type="entry name" value="Glycogen_syn"/>
    <property type="match status" value="1"/>
</dbReference>
<sequence>MSTLGRRASVARYNRDSLISDDLIQSINPEVYQRKFVFEVAWEVVNKVGGIYTVIRTKAASAVEELGDRYILFGPLNEVCMRTEVDVTEPTNEALKRTIKAMREHGTKVVFGRWLIEGYPNVVLFDIGSSAWRIDSWKKELWESCNIGIPVHDTECNDAVIFGALIAWFLKEFAENVRELETDPQPPIIAHFHEWLTSIGLVFTRTRHLPVATVFTTHATLLGRYLCASSVDLYNHLSDFDLDKEAGDRNIYHRYCLERAAVHCAHVFTTVSKITGLESKFLLRREPDIITPNGLNVVKFAALHEFQNRHALAKEKLNQFIQGHFYGHYDFDLDKTLYFFIAGRYEFQNKGADIFIEALARLNHHLKQAQTDVTVVAFLIFPAHTNSFNVDSFRAQAIVKQLRETVNSIQCEMGHRLFEVCLRGRIPQGSDLLTQGDVFRLKRCIYATQRNNLPPICTHNVVQDNIDLVLCNLRRCQLFNDRHDRVKVIFHPEFLSSTNPLLPMDYEEFVRGCHLGVFPSYYEPWGYTPAECTVMGIPSVTTNLSGFGCFIEEHVEDPKSYGIYIVDRRFQSCEDSVQQLTKYLVEFSQYSRRQRIVLRNRTERLSELLDWKNLSCYYQRARLMALKKFSPELFTSNNNDDALSTHSFHISRPYSAPVSPSLSGQSTPLRSAGANSSNRSSPTSHLDDDEIDDNTERLELGLGAIEITDAVPG</sequence>
<dbReference type="Gene3D" id="3.40.50.2000">
    <property type="entry name" value="Glycogen Phosphorylase B"/>
    <property type="match status" value="2"/>
</dbReference>
<dbReference type="PANTHER" id="PTHR10176">
    <property type="entry name" value="GLYCOGEN SYNTHASE"/>
    <property type="match status" value="1"/>
</dbReference>
<dbReference type="STRING" id="6183.A0A3Q0KCW2"/>
<accession>A0A3Q0KCW2</accession>
<dbReference type="AlphaFoldDB" id="A0A3Q0KCW2"/>
<dbReference type="Proteomes" id="UP000008854">
    <property type="component" value="Unassembled WGS sequence"/>
</dbReference>
<evidence type="ECO:0000256" key="6">
    <source>
        <dbReference type="ARBA" id="ARBA00023056"/>
    </source>
</evidence>
<dbReference type="GO" id="GO:0005978">
    <property type="term" value="P:glycogen biosynthetic process"/>
    <property type="evidence" value="ECO:0007669"/>
    <property type="project" value="UniProtKB-UniPathway"/>
</dbReference>
<evidence type="ECO:0000313" key="10">
    <source>
        <dbReference type="Proteomes" id="UP000008854"/>
    </source>
</evidence>
<comment type="pathway">
    <text evidence="1 8">Glycan biosynthesis; glycogen biosynthesis.</text>
</comment>
<evidence type="ECO:0000256" key="7">
    <source>
        <dbReference type="ARBA" id="ARBA00047345"/>
    </source>
</evidence>
<feature type="compositionally biased region" description="Low complexity" evidence="9">
    <location>
        <begin position="670"/>
        <end position="681"/>
    </location>
</feature>
<dbReference type="SUPFAM" id="SSF53756">
    <property type="entry name" value="UDP-Glycosyltransferase/glycogen phosphorylase"/>
    <property type="match status" value="2"/>
</dbReference>
<keyword evidence="3" id="KW-0597">Phosphoprotein</keyword>
<evidence type="ECO:0000256" key="1">
    <source>
        <dbReference type="ARBA" id="ARBA00004964"/>
    </source>
</evidence>
<evidence type="ECO:0000256" key="9">
    <source>
        <dbReference type="SAM" id="MobiDB-lite"/>
    </source>
</evidence>
<comment type="function">
    <text evidence="8">Transfers the glycosyl residue from UDP-Glc to the non-reducing end of alpha-1,4-glucan.</text>
</comment>
<dbReference type="WBParaSite" id="Smp_018260.1">
    <property type="protein sequence ID" value="Smp_018260.1"/>
    <property type="gene ID" value="Smp_018260"/>
</dbReference>
<dbReference type="FunCoup" id="A0A3Q0KCW2">
    <property type="interactions" value="325"/>
</dbReference>
<name>A0A3Q0KCW2_SCHMA</name>
<feature type="compositionally biased region" description="Polar residues" evidence="9">
    <location>
        <begin position="658"/>
        <end position="669"/>
    </location>
</feature>
<dbReference type="GO" id="GO:0004373">
    <property type="term" value="F:alpha-1,4-glucan glucosyltransferase (UDP-glucose donor) activity"/>
    <property type="evidence" value="ECO:0007669"/>
    <property type="project" value="UniProtKB-EC"/>
</dbReference>
<reference evidence="10" key="1">
    <citation type="journal article" date="2012" name="PLoS Negl. Trop. Dis.">
        <title>A systematically improved high quality genome and transcriptome of the human blood fluke Schistosoma mansoni.</title>
        <authorList>
            <person name="Protasio A.V."/>
            <person name="Tsai I.J."/>
            <person name="Babbage A."/>
            <person name="Nichol S."/>
            <person name="Hunt M."/>
            <person name="Aslett M.A."/>
            <person name="De Silva N."/>
            <person name="Velarde G.S."/>
            <person name="Anderson T.J."/>
            <person name="Clark R.C."/>
            <person name="Davidson C."/>
            <person name="Dillon G.P."/>
            <person name="Holroyd N.E."/>
            <person name="LoVerde P.T."/>
            <person name="Lloyd C."/>
            <person name="McQuillan J."/>
            <person name="Oliveira G."/>
            <person name="Otto T.D."/>
            <person name="Parker-Manuel S.J."/>
            <person name="Quail M.A."/>
            <person name="Wilson R.A."/>
            <person name="Zerlotini A."/>
            <person name="Dunne D.W."/>
            <person name="Berriman M."/>
        </authorList>
    </citation>
    <scope>NUCLEOTIDE SEQUENCE [LARGE SCALE GENOMIC DNA]</scope>
    <source>
        <strain evidence="10">Puerto Rican</strain>
    </source>
</reference>
<dbReference type="InParanoid" id="A0A3Q0KCW2"/>
<dbReference type="FunFam" id="3.40.50.2000:FF:000028">
    <property type="entry name" value="Glycogen [starch] synthase"/>
    <property type="match status" value="1"/>
</dbReference>
<dbReference type="FunFam" id="3.40.50.2000:FF:000014">
    <property type="entry name" value="Glycogen [starch] synthase"/>
    <property type="match status" value="1"/>
</dbReference>
<dbReference type="EC" id="2.4.1.11" evidence="8"/>
<dbReference type="GO" id="GO:0005737">
    <property type="term" value="C:cytoplasm"/>
    <property type="evidence" value="ECO:0007669"/>
    <property type="project" value="TreeGrafter"/>
</dbReference>
<dbReference type="UniPathway" id="UPA00164"/>
<comment type="similarity">
    <text evidence="2 8">Belongs to the glycosyltransferase 3 family.</text>
</comment>
<reference evidence="11" key="2">
    <citation type="submission" date="2018-12" db="UniProtKB">
        <authorList>
            <consortium name="WormBaseParasite"/>
        </authorList>
    </citation>
    <scope>IDENTIFICATION</scope>
    <source>
        <strain evidence="11">Puerto Rican</strain>
    </source>
</reference>
<evidence type="ECO:0000256" key="8">
    <source>
        <dbReference type="RuleBase" id="RU363104"/>
    </source>
</evidence>
<dbReference type="InterPro" id="IPR008631">
    <property type="entry name" value="Glycogen_synth"/>
</dbReference>